<dbReference type="InterPro" id="IPR022249">
    <property type="entry name" value="DUF3772"/>
</dbReference>
<feature type="transmembrane region" description="Helical" evidence="7">
    <location>
        <begin position="283"/>
        <end position="303"/>
    </location>
</feature>
<dbReference type="InterPro" id="IPR023408">
    <property type="entry name" value="MscS_beta-dom_sf"/>
</dbReference>
<dbReference type="RefSeq" id="WP_189383823.1">
    <property type="nucleotide sequence ID" value="NZ_BAABFY010000057.1"/>
</dbReference>
<evidence type="ECO:0000313" key="11">
    <source>
        <dbReference type="EMBL" id="GGW77815.1"/>
    </source>
</evidence>
<feature type="chain" id="PRO_5036746334" evidence="8">
    <location>
        <begin position="23"/>
        <end position="793"/>
    </location>
</feature>
<proteinExistence type="inferred from homology"/>
<evidence type="ECO:0000256" key="1">
    <source>
        <dbReference type="ARBA" id="ARBA00004651"/>
    </source>
</evidence>
<dbReference type="AlphaFoldDB" id="A0A918JF38"/>
<evidence type="ECO:0000256" key="8">
    <source>
        <dbReference type="SAM" id="SignalP"/>
    </source>
</evidence>
<dbReference type="Gene3D" id="3.30.70.100">
    <property type="match status" value="1"/>
</dbReference>
<dbReference type="Proteomes" id="UP000608345">
    <property type="component" value="Unassembled WGS sequence"/>
</dbReference>
<protein>
    <submittedName>
        <fullName evidence="11">Membrane protein</fullName>
    </submittedName>
</protein>
<reference evidence="11" key="1">
    <citation type="journal article" date="2014" name="Int. J. Syst. Evol. Microbiol.">
        <title>Complete genome sequence of Corynebacterium casei LMG S-19264T (=DSM 44701T), isolated from a smear-ripened cheese.</title>
        <authorList>
            <consortium name="US DOE Joint Genome Institute (JGI-PGF)"/>
            <person name="Walter F."/>
            <person name="Albersmeier A."/>
            <person name="Kalinowski J."/>
            <person name="Ruckert C."/>
        </authorList>
    </citation>
    <scope>NUCLEOTIDE SEQUENCE</scope>
    <source>
        <strain evidence="11">KCTC 23732</strain>
    </source>
</reference>
<keyword evidence="8" id="KW-0732">Signal</keyword>
<dbReference type="SUPFAM" id="SSF82689">
    <property type="entry name" value="Mechanosensitive channel protein MscS (YggB), C-terminal domain"/>
    <property type="match status" value="1"/>
</dbReference>
<feature type="domain" description="DUF3772" evidence="10">
    <location>
        <begin position="124"/>
        <end position="185"/>
    </location>
</feature>
<dbReference type="Pfam" id="PF12607">
    <property type="entry name" value="DUF3772"/>
    <property type="match status" value="1"/>
</dbReference>
<evidence type="ECO:0000256" key="7">
    <source>
        <dbReference type="SAM" id="Phobius"/>
    </source>
</evidence>
<dbReference type="GO" id="GO:0008381">
    <property type="term" value="F:mechanosensitive monoatomic ion channel activity"/>
    <property type="evidence" value="ECO:0007669"/>
    <property type="project" value="UniProtKB-ARBA"/>
</dbReference>
<feature type="transmembrane region" description="Helical" evidence="7">
    <location>
        <begin position="427"/>
        <end position="445"/>
    </location>
</feature>
<dbReference type="InterPro" id="IPR006685">
    <property type="entry name" value="MscS_channel_2nd"/>
</dbReference>
<organism evidence="11 12">
    <name type="scientific">Advenella faeciporci</name>
    <dbReference type="NCBI Taxonomy" id="797535"/>
    <lineage>
        <taxon>Bacteria</taxon>
        <taxon>Pseudomonadati</taxon>
        <taxon>Pseudomonadota</taxon>
        <taxon>Betaproteobacteria</taxon>
        <taxon>Burkholderiales</taxon>
        <taxon>Alcaligenaceae</taxon>
    </lineage>
</organism>
<evidence type="ECO:0000256" key="4">
    <source>
        <dbReference type="ARBA" id="ARBA00022692"/>
    </source>
</evidence>
<feature type="signal peptide" evidence="8">
    <location>
        <begin position="1"/>
        <end position="22"/>
    </location>
</feature>
<evidence type="ECO:0000259" key="10">
    <source>
        <dbReference type="Pfam" id="PF12607"/>
    </source>
</evidence>
<dbReference type="InterPro" id="IPR011066">
    <property type="entry name" value="MscS_channel_C_sf"/>
</dbReference>
<reference evidence="11" key="2">
    <citation type="submission" date="2020-09" db="EMBL/GenBank/DDBJ databases">
        <authorList>
            <person name="Sun Q."/>
            <person name="Kim S."/>
        </authorList>
    </citation>
    <scope>NUCLEOTIDE SEQUENCE</scope>
    <source>
        <strain evidence="11">KCTC 23732</strain>
    </source>
</reference>
<dbReference type="EMBL" id="BMYS01000002">
    <property type="protein sequence ID" value="GGW77815.1"/>
    <property type="molecule type" value="Genomic_DNA"/>
</dbReference>
<dbReference type="SUPFAM" id="SSF82861">
    <property type="entry name" value="Mechanosensitive channel protein MscS (YggB), transmembrane region"/>
    <property type="match status" value="1"/>
</dbReference>
<comment type="similarity">
    <text evidence="2">Belongs to the MscS (TC 1.A.23) family.</text>
</comment>
<keyword evidence="12" id="KW-1185">Reference proteome</keyword>
<comment type="caution">
    <text evidence="11">The sequence shown here is derived from an EMBL/GenBank/DDBJ whole genome shotgun (WGS) entry which is preliminary data.</text>
</comment>
<feature type="transmembrane region" description="Helical" evidence="7">
    <location>
        <begin position="353"/>
        <end position="371"/>
    </location>
</feature>
<feature type="transmembrane region" description="Helical" evidence="7">
    <location>
        <begin position="202"/>
        <end position="221"/>
    </location>
</feature>
<evidence type="ECO:0000256" key="2">
    <source>
        <dbReference type="ARBA" id="ARBA00008017"/>
    </source>
</evidence>
<feature type="transmembrane region" description="Helical" evidence="7">
    <location>
        <begin position="324"/>
        <end position="341"/>
    </location>
</feature>
<dbReference type="Pfam" id="PF00924">
    <property type="entry name" value="MS_channel_2nd"/>
    <property type="match status" value="1"/>
</dbReference>
<accession>A0A918JF38</accession>
<feature type="transmembrane region" description="Helical" evidence="7">
    <location>
        <begin position="242"/>
        <end position="263"/>
    </location>
</feature>
<gene>
    <name evidence="11" type="ORF">GCM10011450_04570</name>
</gene>
<feature type="transmembrane region" description="Helical" evidence="7">
    <location>
        <begin position="602"/>
        <end position="623"/>
    </location>
</feature>
<feature type="transmembrane region" description="Helical" evidence="7">
    <location>
        <begin position="399"/>
        <end position="421"/>
    </location>
</feature>
<evidence type="ECO:0000259" key="9">
    <source>
        <dbReference type="Pfam" id="PF00924"/>
    </source>
</evidence>
<dbReference type="PANTHER" id="PTHR30347">
    <property type="entry name" value="POTASSIUM CHANNEL RELATED"/>
    <property type="match status" value="1"/>
</dbReference>
<keyword evidence="6 7" id="KW-0472">Membrane</keyword>
<dbReference type="Gene3D" id="2.30.30.60">
    <property type="match status" value="1"/>
</dbReference>
<dbReference type="InterPro" id="IPR052702">
    <property type="entry name" value="MscS-like_channel"/>
</dbReference>
<evidence type="ECO:0000256" key="5">
    <source>
        <dbReference type="ARBA" id="ARBA00022989"/>
    </source>
</evidence>
<dbReference type="InterPro" id="IPR011014">
    <property type="entry name" value="MscS_channel_TM-2"/>
</dbReference>
<sequence length="793" mass="88031">MLPRLILSIFIAFLTFSTNVYAENGQKLPVLEEIQASLEELPKSIENNDSIQKILDKLKTIQGGAQQIISTKTQELADIDAKLSNLADAPKPDESQGPITPEARDIEAQRSALQKERERIDANIKLAKLLISEGDQRSLKLMAESRAKFQAELFERVKSPLKFSFWEGFSRSWSSDFPRVQKFTDSVFAVFMKALEPENKNFFYAGIFLSLITAFVLNRLLQNLIRLIAMEKIPTGRARRSLVALGIILNNVIITGLSTYFLYAGLNWNGIVSPDLQAYLVSVIYTIIFASLITGLGNALFSVRHESWRLPPLSNALVNALKPYPWLIATLIVVHQAIIISSSKVGISLGTEVGLRVISNLSMVVLGFLILGKIARHYRITPLDNQDVTSQVPATVWPVVLRVLCWIIVIGTLVFTLVGLVALGSFLITQLLWGVIILSTFYILFKLSEDLFQASIAAQGLIGKRLVEQYEITPNFLNQLSTILSGITKLLLFYALVMILLVPFGNSLTGLFNRDGKLDEFLQTWQNFITPGMLLSAIMIILGGAIIGRLLKNWLVSKYFPNTNIDSGVRLSIVTVLGYIVAIITVSLMLSTLGISLEKLTWIASALSVGIGFGLQAIVQNFISGLIMLIERPVKVGDWVVIGTQEGDIRRINVRATEIQLGDRSTLIVPNSEFITKSVRNMTLSKSEGRVQIRLPLPLSVNPAQVRDIILSIFENNEDVLEDQGLEPYIRLDGIEGGNLIMIATCFVISPRLAGRIKSELLFEIINKLHQENILLSMPLQVEQINHTPGNVN</sequence>
<keyword evidence="4 7" id="KW-0812">Transmembrane</keyword>
<evidence type="ECO:0000256" key="3">
    <source>
        <dbReference type="ARBA" id="ARBA00022475"/>
    </source>
</evidence>
<evidence type="ECO:0000313" key="12">
    <source>
        <dbReference type="Proteomes" id="UP000608345"/>
    </source>
</evidence>
<name>A0A918JF38_9BURK</name>
<keyword evidence="3" id="KW-1003">Cell membrane</keyword>
<keyword evidence="5 7" id="KW-1133">Transmembrane helix</keyword>
<dbReference type="PANTHER" id="PTHR30347:SF9">
    <property type="entry name" value="MINICONDUCTANCE MECHANOSENSITIVE CHANNEL MSCM"/>
    <property type="match status" value="1"/>
</dbReference>
<feature type="transmembrane region" description="Helical" evidence="7">
    <location>
        <begin position="528"/>
        <end position="551"/>
    </location>
</feature>
<evidence type="ECO:0000256" key="6">
    <source>
        <dbReference type="ARBA" id="ARBA00023136"/>
    </source>
</evidence>
<dbReference type="InterPro" id="IPR010920">
    <property type="entry name" value="LSM_dom_sf"/>
</dbReference>
<dbReference type="GO" id="GO:0005886">
    <property type="term" value="C:plasma membrane"/>
    <property type="evidence" value="ECO:0007669"/>
    <property type="project" value="UniProtKB-SubCell"/>
</dbReference>
<feature type="transmembrane region" description="Helical" evidence="7">
    <location>
        <begin position="490"/>
        <end position="508"/>
    </location>
</feature>
<feature type="domain" description="Mechanosensitive ion channel MscS" evidence="9">
    <location>
        <begin position="618"/>
        <end position="683"/>
    </location>
</feature>
<dbReference type="SUPFAM" id="SSF50182">
    <property type="entry name" value="Sm-like ribonucleoproteins"/>
    <property type="match status" value="1"/>
</dbReference>
<dbReference type="Gene3D" id="1.10.287.1260">
    <property type="match status" value="1"/>
</dbReference>
<feature type="transmembrane region" description="Helical" evidence="7">
    <location>
        <begin position="571"/>
        <end position="590"/>
    </location>
</feature>
<comment type="subcellular location">
    <subcellularLocation>
        <location evidence="1">Cell membrane</location>
        <topology evidence="1">Multi-pass membrane protein</topology>
    </subcellularLocation>
</comment>